<gene>
    <name evidence="1" type="ORF">C3L50_06830</name>
</gene>
<proteinExistence type="predicted"/>
<accession>A0A2S5ACT9</accession>
<dbReference type="EMBL" id="PQVG01000003">
    <property type="protein sequence ID" value="POY40355.1"/>
    <property type="molecule type" value="Genomic_DNA"/>
</dbReference>
<evidence type="ECO:0000313" key="2">
    <source>
        <dbReference type="Proteomes" id="UP000237310"/>
    </source>
</evidence>
<protein>
    <submittedName>
        <fullName evidence="1">Uncharacterized protein</fullName>
    </submittedName>
</protein>
<dbReference type="AlphaFoldDB" id="A0A2S5ACT9"/>
<organism evidence="1 2">
    <name type="scientific">Flavobacterium alvei</name>
    <dbReference type="NCBI Taxonomy" id="2080416"/>
    <lineage>
        <taxon>Bacteria</taxon>
        <taxon>Pseudomonadati</taxon>
        <taxon>Bacteroidota</taxon>
        <taxon>Flavobacteriia</taxon>
        <taxon>Flavobacteriales</taxon>
        <taxon>Flavobacteriaceae</taxon>
        <taxon>Flavobacterium</taxon>
    </lineage>
</organism>
<sequence length="106" mass="12113">MLIFSTSFVSAQPPAPTAESCYAKWLEGMTIVNSTSYSAECDAMIPYMPEVSNPPTVEEFLVFTLWYEEWSNCDMVAEYRYQQDVDLVNTAYDECIARVPDPEEEN</sequence>
<dbReference type="RefSeq" id="WP_103805417.1">
    <property type="nucleotide sequence ID" value="NZ_PQVG01000003.1"/>
</dbReference>
<name>A0A2S5ACT9_9FLAO</name>
<reference evidence="1 2" key="1">
    <citation type="submission" date="2018-01" db="EMBL/GenBank/DDBJ databases">
        <authorList>
            <person name="Gaut B.S."/>
            <person name="Morton B.R."/>
            <person name="Clegg M.T."/>
            <person name="Duvall M.R."/>
        </authorList>
    </citation>
    <scope>NUCLEOTIDE SEQUENCE [LARGE SCALE GENOMIC DNA]</scope>
    <source>
        <strain evidence="1 2">HR-AY</strain>
    </source>
</reference>
<comment type="caution">
    <text evidence="1">The sequence shown here is derived from an EMBL/GenBank/DDBJ whole genome shotgun (WGS) entry which is preliminary data.</text>
</comment>
<keyword evidence="2" id="KW-1185">Reference proteome</keyword>
<evidence type="ECO:0000313" key="1">
    <source>
        <dbReference type="EMBL" id="POY40355.1"/>
    </source>
</evidence>
<dbReference type="Proteomes" id="UP000237310">
    <property type="component" value="Unassembled WGS sequence"/>
</dbReference>